<dbReference type="InterPro" id="IPR043993">
    <property type="entry name" value="T4SS_pilin"/>
</dbReference>
<keyword evidence="1" id="KW-0812">Transmembrane</keyword>
<comment type="caution">
    <text evidence="2">The sequence shown here is derived from an EMBL/GenBank/DDBJ whole genome shotgun (WGS) entry which is preliminary data.</text>
</comment>
<feature type="transmembrane region" description="Helical" evidence="1">
    <location>
        <begin position="30"/>
        <end position="51"/>
    </location>
</feature>
<keyword evidence="1" id="KW-1133">Transmembrane helix</keyword>
<keyword evidence="1" id="KW-0472">Membrane</keyword>
<dbReference type="Pfam" id="PF18895">
    <property type="entry name" value="T4SS_pilin"/>
    <property type="match status" value="1"/>
</dbReference>
<sequence>MDVIAQARAPIANEDGVATLQGLEGIFQNLVSVVLGFAGIALFLMLVVGGYKYITSGGDPKSVESAKNTLTYAIVGIVLLASAYLILRFIGVFTGAGVENFRVFVP</sequence>
<evidence type="ECO:0008006" key="4">
    <source>
        <dbReference type="Google" id="ProtNLM"/>
    </source>
</evidence>
<dbReference type="Proteomes" id="UP000179013">
    <property type="component" value="Unassembled WGS sequence"/>
</dbReference>
<reference evidence="2 3" key="1">
    <citation type="journal article" date="2016" name="Nat. Commun.">
        <title>Thousands of microbial genomes shed light on interconnected biogeochemical processes in an aquifer system.</title>
        <authorList>
            <person name="Anantharaman K."/>
            <person name="Brown C.T."/>
            <person name="Hug L.A."/>
            <person name="Sharon I."/>
            <person name="Castelle C.J."/>
            <person name="Probst A.J."/>
            <person name="Thomas B.C."/>
            <person name="Singh A."/>
            <person name="Wilkins M.J."/>
            <person name="Karaoz U."/>
            <person name="Brodie E.L."/>
            <person name="Williams K.H."/>
            <person name="Hubbard S.S."/>
            <person name="Banfield J.F."/>
        </authorList>
    </citation>
    <scope>NUCLEOTIDE SEQUENCE [LARGE SCALE GENOMIC DNA]</scope>
</reference>
<gene>
    <name evidence="2" type="ORF">A2V80_03405</name>
</gene>
<evidence type="ECO:0000256" key="1">
    <source>
        <dbReference type="SAM" id="Phobius"/>
    </source>
</evidence>
<organism evidence="2 3">
    <name type="scientific">Candidatus Woesebacteria bacterium RBG_16_39_8b</name>
    <dbReference type="NCBI Taxonomy" id="1802482"/>
    <lineage>
        <taxon>Bacteria</taxon>
        <taxon>Candidatus Woeseibacteriota</taxon>
    </lineage>
</organism>
<proteinExistence type="predicted"/>
<feature type="transmembrane region" description="Helical" evidence="1">
    <location>
        <begin position="72"/>
        <end position="96"/>
    </location>
</feature>
<name>A0A1F7XDU7_9BACT</name>
<accession>A0A1F7XDU7</accession>
<protein>
    <recommendedName>
        <fullName evidence="4">DUF4134 domain-containing protein</fullName>
    </recommendedName>
</protein>
<dbReference type="AlphaFoldDB" id="A0A1F7XDU7"/>
<evidence type="ECO:0000313" key="2">
    <source>
        <dbReference type="EMBL" id="OGM13133.1"/>
    </source>
</evidence>
<dbReference type="EMBL" id="MGFU01000012">
    <property type="protein sequence ID" value="OGM13133.1"/>
    <property type="molecule type" value="Genomic_DNA"/>
</dbReference>
<evidence type="ECO:0000313" key="3">
    <source>
        <dbReference type="Proteomes" id="UP000179013"/>
    </source>
</evidence>